<keyword evidence="7 8" id="KW-0472">Membrane</keyword>
<proteinExistence type="inferred from homology"/>
<evidence type="ECO:0000256" key="3">
    <source>
        <dbReference type="ARBA" id="ARBA00022448"/>
    </source>
</evidence>
<feature type="transmembrane region" description="Helical" evidence="8">
    <location>
        <begin position="208"/>
        <end position="229"/>
    </location>
</feature>
<dbReference type="RefSeq" id="WP_085783886.1">
    <property type="nucleotide sequence ID" value="NZ_CP008743.1"/>
</dbReference>
<keyword evidence="6 8" id="KW-1133">Transmembrane helix</keyword>
<comment type="similarity">
    <text evidence="2 8">Belongs to the 4-toluene sulfonate uptake permease (TSUP) (TC 2.A.102) family.</text>
</comment>
<keyword evidence="5 8" id="KW-0812">Transmembrane</keyword>
<feature type="transmembrane region" description="Helical" evidence="8">
    <location>
        <begin position="72"/>
        <end position="91"/>
    </location>
</feature>
<dbReference type="KEGG" id="naf:GQ61_03140"/>
<comment type="subcellular location">
    <subcellularLocation>
        <location evidence="1 8">Cell membrane</location>
        <topology evidence="1 8">Multi-pass membrane protein</topology>
    </subcellularLocation>
</comment>
<evidence type="ECO:0000256" key="4">
    <source>
        <dbReference type="ARBA" id="ARBA00022475"/>
    </source>
</evidence>
<dbReference type="STRING" id="1414854.GQ61_03140"/>
<evidence type="ECO:0000256" key="1">
    <source>
        <dbReference type="ARBA" id="ARBA00004651"/>
    </source>
</evidence>
<gene>
    <name evidence="9" type="ORF">GQ61_03140</name>
</gene>
<name>A0A1W6N3R4_9PROT</name>
<feature type="transmembrane region" description="Helical" evidence="8">
    <location>
        <begin position="137"/>
        <end position="155"/>
    </location>
</feature>
<dbReference type="InterPro" id="IPR052017">
    <property type="entry name" value="TSUP"/>
</dbReference>
<dbReference type="PANTHER" id="PTHR30269:SF37">
    <property type="entry name" value="MEMBRANE TRANSPORTER PROTEIN"/>
    <property type="match status" value="1"/>
</dbReference>
<evidence type="ECO:0000256" key="2">
    <source>
        <dbReference type="ARBA" id="ARBA00009142"/>
    </source>
</evidence>
<evidence type="ECO:0000313" key="9">
    <source>
        <dbReference type="EMBL" id="ARN84483.1"/>
    </source>
</evidence>
<dbReference type="OrthoDB" id="8480055at2"/>
<dbReference type="InterPro" id="IPR002781">
    <property type="entry name" value="TM_pro_TauE-like"/>
</dbReference>
<dbReference type="EMBL" id="CP008743">
    <property type="protein sequence ID" value="ARN84483.1"/>
    <property type="molecule type" value="Genomic_DNA"/>
</dbReference>
<dbReference type="AlphaFoldDB" id="A0A1W6N3R4"/>
<evidence type="ECO:0000256" key="7">
    <source>
        <dbReference type="ARBA" id="ARBA00023136"/>
    </source>
</evidence>
<dbReference type="PANTHER" id="PTHR30269">
    <property type="entry name" value="TRANSMEMBRANE PROTEIN YFCA"/>
    <property type="match status" value="1"/>
</dbReference>
<feature type="transmembrane region" description="Helical" evidence="8">
    <location>
        <begin position="236"/>
        <end position="257"/>
    </location>
</feature>
<reference evidence="9 10" key="1">
    <citation type="submission" date="2014-06" db="EMBL/GenBank/DDBJ databases">
        <title>The genome of the endonuclear symbiont Nucleicultrix amoebiphila.</title>
        <authorList>
            <person name="Schulz F."/>
            <person name="Horn M."/>
        </authorList>
    </citation>
    <scope>NUCLEOTIDE SEQUENCE [LARGE SCALE GENOMIC DNA]</scope>
    <source>
        <strain evidence="9 10">FS5</strain>
    </source>
</reference>
<sequence>MIYLVIACSSFVSSLLTFFSGFGLGTILMPFFALFFTVPAAIAMTALVHLLHNLFKTGLLWKNVEWKVVQRFGLSAVGAAIPGAYLLNYLAQLPSLITYKMFNVIFVIKPVNMVAGVLLMIFATIGLLAVKGSFFRIKWAILGGILSGFLGGLVGQQGAFRSAYLVQVGLKKEQFIATNSAIAIFVDMARLSIYGLSLEFLFSDANNWSYMGVAIFAAFLGALLGNVLLKKITIDLIHMLVIVILYFLGLALTLGLIS</sequence>
<dbReference type="Proteomes" id="UP000237351">
    <property type="component" value="Chromosome"/>
</dbReference>
<dbReference type="Pfam" id="PF01925">
    <property type="entry name" value="TauE"/>
    <property type="match status" value="1"/>
</dbReference>
<evidence type="ECO:0000256" key="6">
    <source>
        <dbReference type="ARBA" id="ARBA00022989"/>
    </source>
</evidence>
<evidence type="ECO:0000256" key="8">
    <source>
        <dbReference type="RuleBase" id="RU363041"/>
    </source>
</evidence>
<keyword evidence="3" id="KW-0813">Transport</keyword>
<feature type="transmembrane region" description="Helical" evidence="8">
    <location>
        <begin position="31"/>
        <end position="51"/>
    </location>
</feature>
<dbReference type="GO" id="GO:0005886">
    <property type="term" value="C:plasma membrane"/>
    <property type="evidence" value="ECO:0007669"/>
    <property type="project" value="UniProtKB-SubCell"/>
</dbReference>
<keyword evidence="4 8" id="KW-1003">Cell membrane</keyword>
<evidence type="ECO:0000313" key="10">
    <source>
        <dbReference type="Proteomes" id="UP000237351"/>
    </source>
</evidence>
<accession>A0A1W6N3R4</accession>
<evidence type="ECO:0000256" key="5">
    <source>
        <dbReference type="ARBA" id="ARBA00022692"/>
    </source>
</evidence>
<organism evidence="9 10">
    <name type="scientific">Candidatus Nucleicultrix amoebiphila FS5</name>
    <dbReference type="NCBI Taxonomy" id="1414854"/>
    <lineage>
        <taxon>Bacteria</taxon>
        <taxon>Pseudomonadati</taxon>
        <taxon>Pseudomonadota</taxon>
        <taxon>Alphaproteobacteria</taxon>
        <taxon>Holosporales</taxon>
        <taxon>Candidatus Nucleicultricaceae</taxon>
        <taxon>Candidatus Nucleicultrix</taxon>
    </lineage>
</organism>
<keyword evidence="10" id="KW-1185">Reference proteome</keyword>
<protein>
    <recommendedName>
        <fullName evidence="8">Probable membrane transporter protein</fullName>
    </recommendedName>
</protein>
<feature type="transmembrane region" description="Helical" evidence="8">
    <location>
        <begin position="111"/>
        <end position="130"/>
    </location>
</feature>